<feature type="compositionally biased region" description="Pro residues" evidence="1">
    <location>
        <begin position="168"/>
        <end position="178"/>
    </location>
</feature>
<evidence type="ECO:0000256" key="1">
    <source>
        <dbReference type="SAM" id="MobiDB-lite"/>
    </source>
</evidence>
<evidence type="ECO:0000313" key="3">
    <source>
        <dbReference type="EMBL" id="KAF2480445.1"/>
    </source>
</evidence>
<protein>
    <submittedName>
        <fullName evidence="3">Uncharacterized protein</fullName>
    </submittedName>
</protein>
<evidence type="ECO:0000256" key="2">
    <source>
        <dbReference type="SAM" id="SignalP"/>
    </source>
</evidence>
<reference evidence="3" key="1">
    <citation type="journal article" date="2020" name="Stud. Mycol.">
        <title>101 Dothideomycetes genomes: a test case for predicting lifestyles and emergence of pathogens.</title>
        <authorList>
            <person name="Haridas S."/>
            <person name="Albert R."/>
            <person name="Binder M."/>
            <person name="Bloem J."/>
            <person name="Labutti K."/>
            <person name="Salamov A."/>
            <person name="Andreopoulos B."/>
            <person name="Baker S."/>
            <person name="Barry K."/>
            <person name="Bills G."/>
            <person name="Bluhm B."/>
            <person name="Cannon C."/>
            <person name="Castanera R."/>
            <person name="Culley D."/>
            <person name="Daum C."/>
            <person name="Ezra D."/>
            <person name="Gonzalez J."/>
            <person name="Henrissat B."/>
            <person name="Kuo A."/>
            <person name="Liang C."/>
            <person name="Lipzen A."/>
            <person name="Lutzoni F."/>
            <person name="Magnuson J."/>
            <person name="Mondo S."/>
            <person name="Nolan M."/>
            <person name="Ohm R."/>
            <person name="Pangilinan J."/>
            <person name="Park H.-J."/>
            <person name="Ramirez L."/>
            <person name="Alfaro M."/>
            <person name="Sun H."/>
            <person name="Tritt A."/>
            <person name="Yoshinaga Y."/>
            <person name="Zwiers L.-H."/>
            <person name="Turgeon B."/>
            <person name="Goodwin S."/>
            <person name="Spatafora J."/>
            <person name="Crous P."/>
            <person name="Grigoriev I."/>
        </authorList>
    </citation>
    <scope>NUCLEOTIDE SEQUENCE</scope>
    <source>
        <strain evidence="3">CBS 113389</strain>
    </source>
</reference>
<dbReference type="RefSeq" id="XP_033587015.1">
    <property type="nucleotide sequence ID" value="XM_033735613.1"/>
</dbReference>
<sequence>MFFSTLIPAALCAVSVSAALSPPVLHQQNMVDRAEVQLHSSSDSEAGPCGEKPTETTFVNTGACYPLDSRAVSVNPLEDRDCEYHLFTGSSDCDADGSLLTKTSLLAGGEASCVETGIEDEENDEASAMLVCSSTVKPDLKRRQFPGDRNPFGLPPFNPDPFNDDPFPDPFNPDPFGPHEPNNPFGLPPFNPNPFGPHQPNDPFGFPFPPFRPPPPIPTVF</sequence>
<feature type="chain" id="PRO_5025350025" evidence="2">
    <location>
        <begin position="19"/>
        <end position="221"/>
    </location>
</feature>
<dbReference type="Proteomes" id="UP000799767">
    <property type="component" value="Unassembled WGS sequence"/>
</dbReference>
<feature type="compositionally biased region" description="Pro residues" evidence="1">
    <location>
        <begin position="206"/>
        <end position="221"/>
    </location>
</feature>
<keyword evidence="4" id="KW-1185">Reference proteome</keyword>
<gene>
    <name evidence="3" type="ORF">BDY17DRAFT_312348</name>
</gene>
<organism evidence="3 4">
    <name type="scientific">Neohortaea acidophila</name>
    <dbReference type="NCBI Taxonomy" id="245834"/>
    <lineage>
        <taxon>Eukaryota</taxon>
        <taxon>Fungi</taxon>
        <taxon>Dikarya</taxon>
        <taxon>Ascomycota</taxon>
        <taxon>Pezizomycotina</taxon>
        <taxon>Dothideomycetes</taxon>
        <taxon>Dothideomycetidae</taxon>
        <taxon>Mycosphaerellales</taxon>
        <taxon>Teratosphaeriaceae</taxon>
        <taxon>Neohortaea</taxon>
    </lineage>
</organism>
<dbReference type="AlphaFoldDB" id="A0A6A6PKK3"/>
<feature type="region of interest" description="Disordered" evidence="1">
    <location>
        <begin position="140"/>
        <end position="221"/>
    </location>
</feature>
<evidence type="ECO:0000313" key="4">
    <source>
        <dbReference type="Proteomes" id="UP000799767"/>
    </source>
</evidence>
<dbReference type="GeneID" id="54476615"/>
<keyword evidence="2" id="KW-0732">Signal</keyword>
<dbReference type="EMBL" id="MU001639">
    <property type="protein sequence ID" value="KAF2480445.1"/>
    <property type="molecule type" value="Genomic_DNA"/>
</dbReference>
<feature type="compositionally biased region" description="Pro residues" evidence="1">
    <location>
        <begin position="186"/>
        <end position="197"/>
    </location>
</feature>
<name>A0A6A6PKK3_9PEZI</name>
<accession>A0A6A6PKK3</accession>
<feature type="signal peptide" evidence="2">
    <location>
        <begin position="1"/>
        <end position="18"/>
    </location>
</feature>
<proteinExistence type="predicted"/>